<gene>
    <name evidence="1" type="ORF">P7K49_000005</name>
</gene>
<evidence type="ECO:0000313" key="1">
    <source>
        <dbReference type="EMBL" id="KAK2118619.1"/>
    </source>
</evidence>
<proteinExistence type="predicted"/>
<name>A0ABQ9WAH3_SAGOE</name>
<keyword evidence="2" id="KW-1185">Reference proteome</keyword>
<dbReference type="EMBL" id="JASSZA010000001">
    <property type="protein sequence ID" value="KAK2118619.1"/>
    <property type="molecule type" value="Genomic_DNA"/>
</dbReference>
<accession>A0ABQ9WAH3</accession>
<feature type="non-terminal residue" evidence="1">
    <location>
        <position position="1"/>
    </location>
</feature>
<organism evidence="1 2">
    <name type="scientific">Saguinus oedipus</name>
    <name type="common">Cotton-top tamarin</name>
    <name type="synonym">Oedipomidas oedipus</name>
    <dbReference type="NCBI Taxonomy" id="9490"/>
    <lineage>
        <taxon>Eukaryota</taxon>
        <taxon>Metazoa</taxon>
        <taxon>Chordata</taxon>
        <taxon>Craniata</taxon>
        <taxon>Vertebrata</taxon>
        <taxon>Euteleostomi</taxon>
        <taxon>Mammalia</taxon>
        <taxon>Eutheria</taxon>
        <taxon>Euarchontoglires</taxon>
        <taxon>Primates</taxon>
        <taxon>Haplorrhini</taxon>
        <taxon>Platyrrhini</taxon>
        <taxon>Cebidae</taxon>
        <taxon>Callitrichinae</taxon>
        <taxon>Saguinus</taxon>
    </lineage>
</organism>
<comment type="caution">
    <text evidence="1">The sequence shown here is derived from an EMBL/GenBank/DDBJ whole genome shotgun (WGS) entry which is preliminary data.</text>
</comment>
<sequence>VLRHGAWLLTSAARLLTSSSRRRFQSPGYKSEQENTRGVSTLQYQFDLKK</sequence>
<reference evidence="1 2" key="1">
    <citation type="submission" date="2023-05" db="EMBL/GenBank/DDBJ databases">
        <title>B98-5 Cell Line De Novo Hybrid Assembly: An Optical Mapping Approach.</title>
        <authorList>
            <person name="Kananen K."/>
            <person name="Auerbach J.A."/>
            <person name="Kautto E."/>
            <person name="Blachly J.S."/>
        </authorList>
    </citation>
    <scope>NUCLEOTIDE SEQUENCE [LARGE SCALE GENOMIC DNA]</scope>
    <source>
        <strain evidence="1">B95-8</strain>
        <tissue evidence="1">Cell line</tissue>
    </source>
</reference>
<protein>
    <submittedName>
        <fullName evidence="1">Uncharacterized protein</fullName>
    </submittedName>
</protein>
<dbReference type="Proteomes" id="UP001266305">
    <property type="component" value="Unassembled WGS sequence"/>
</dbReference>
<evidence type="ECO:0000313" key="2">
    <source>
        <dbReference type="Proteomes" id="UP001266305"/>
    </source>
</evidence>